<organism evidence="1 2">
    <name type="scientific">Photobacterium frigidiphilum</name>
    <dbReference type="NCBI Taxonomy" id="264736"/>
    <lineage>
        <taxon>Bacteria</taxon>
        <taxon>Pseudomonadati</taxon>
        <taxon>Pseudomonadota</taxon>
        <taxon>Gammaproteobacteria</taxon>
        <taxon>Vibrionales</taxon>
        <taxon>Vibrionaceae</taxon>
        <taxon>Photobacterium</taxon>
    </lineage>
</organism>
<proteinExistence type="predicted"/>
<keyword evidence="2" id="KW-1185">Reference proteome</keyword>
<accession>A0A2T3JH55</accession>
<comment type="caution">
    <text evidence="1">The sequence shown here is derived from an EMBL/GenBank/DDBJ whole genome shotgun (WGS) entry which is preliminary data.</text>
</comment>
<dbReference type="EMBL" id="PYMJ01000010">
    <property type="protein sequence ID" value="PSU48278.1"/>
    <property type="molecule type" value="Genomic_DNA"/>
</dbReference>
<name>A0A2T3JH55_9GAMM</name>
<protein>
    <submittedName>
        <fullName evidence="1">Uncharacterized protein</fullName>
    </submittedName>
</protein>
<dbReference type="RefSeq" id="WP_107242885.1">
    <property type="nucleotide sequence ID" value="NZ_PYMJ01000010.1"/>
</dbReference>
<evidence type="ECO:0000313" key="2">
    <source>
        <dbReference type="Proteomes" id="UP000240987"/>
    </source>
</evidence>
<sequence length="92" mass="10272">MNMTAKEHFKVMYGAVRMGRIPALITTAAFDASDDFGRGFAVKVAIAARLAADDCFHRDLKLRLTIFKNDKEFQCESRRLVEHVSPVLGGAR</sequence>
<evidence type="ECO:0000313" key="1">
    <source>
        <dbReference type="EMBL" id="PSU48278.1"/>
    </source>
</evidence>
<dbReference type="Proteomes" id="UP000240987">
    <property type="component" value="Unassembled WGS sequence"/>
</dbReference>
<reference evidence="1 2" key="1">
    <citation type="submission" date="2018-01" db="EMBL/GenBank/DDBJ databases">
        <title>Whole genome sequencing of Histamine producing bacteria.</title>
        <authorList>
            <person name="Butler K."/>
        </authorList>
    </citation>
    <scope>NUCLEOTIDE SEQUENCE [LARGE SCALE GENOMIC DNA]</scope>
    <source>
        <strain evidence="1 2">JCM 12947</strain>
    </source>
</reference>
<dbReference type="OrthoDB" id="9979567at2"/>
<gene>
    <name evidence="1" type="ORF">C9J12_11700</name>
</gene>
<dbReference type="AlphaFoldDB" id="A0A2T3JH55"/>